<dbReference type="CDD" id="cd18793">
    <property type="entry name" value="SF2_C_SNF"/>
    <property type="match status" value="1"/>
</dbReference>
<protein>
    <submittedName>
        <fullName evidence="4">SNF2 family DNA or RNA helicase</fullName>
    </submittedName>
</protein>
<dbReference type="InterPro" id="IPR038718">
    <property type="entry name" value="SNF2-like_sf"/>
</dbReference>
<dbReference type="Proteomes" id="UP001230005">
    <property type="component" value="Unassembled WGS sequence"/>
</dbReference>
<reference evidence="4 5" key="1">
    <citation type="submission" date="2023-07" db="EMBL/GenBank/DDBJ databases">
        <title>Genomic Encyclopedia of Type Strains, Phase IV (KMG-IV): sequencing the most valuable type-strain genomes for metagenomic binning, comparative biology and taxonomic classification.</title>
        <authorList>
            <person name="Goeker M."/>
        </authorList>
    </citation>
    <scope>NUCLEOTIDE SEQUENCE [LARGE SCALE GENOMIC DNA]</scope>
    <source>
        <strain evidence="4 5">DSM 9768</strain>
    </source>
</reference>
<dbReference type="InterPro" id="IPR001650">
    <property type="entry name" value="Helicase_C-like"/>
</dbReference>
<proteinExistence type="predicted"/>
<dbReference type="SMART" id="SM00490">
    <property type="entry name" value="HELICc"/>
    <property type="match status" value="1"/>
</dbReference>
<dbReference type="Pfam" id="PF00271">
    <property type="entry name" value="Helicase_C"/>
    <property type="match status" value="1"/>
</dbReference>
<dbReference type="SMART" id="SM00487">
    <property type="entry name" value="DEXDc"/>
    <property type="match status" value="1"/>
</dbReference>
<evidence type="ECO:0000259" key="3">
    <source>
        <dbReference type="PROSITE" id="PS51194"/>
    </source>
</evidence>
<comment type="caution">
    <text evidence="4">The sequence shown here is derived from an EMBL/GenBank/DDBJ whole genome shotgun (WGS) entry which is preliminary data.</text>
</comment>
<dbReference type="Pfam" id="PF08455">
    <property type="entry name" value="SNF2_assoc"/>
    <property type="match status" value="1"/>
</dbReference>
<dbReference type="Gene3D" id="3.40.50.10810">
    <property type="entry name" value="Tandem AAA-ATPase domain"/>
    <property type="match status" value="1"/>
</dbReference>
<keyword evidence="1" id="KW-0378">Hydrolase</keyword>
<evidence type="ECO:0000256" key="1">
    <source>
        <dbReference type="ARBA" id="ARBA00022801"/>
    </source>
</evidence>
<sequence length="976" mass="113792">MNKSRNHPRSEDVDYFEKMKADTMIQSFQQIYMKKQETYHERETLQVEYVLKLEPKMAAYRTASFELEVKVGPKRTYVVKDLKEFLRTVHEDRTMRFAKHFTYDPADYIFSEEDKEILQWIWRLFYLRDDHRRTSFFSSKDERRSIEIPAPMVMELLNLLKTRDVVIDMYGYQYRGYELREGALPLQFSIGSSTEHAGQFHFQWINEEEIAFFGADFPVLYHRGQFFQLEQAQGQVIDLLIDQLTKYHPAEVIISQDQLENFASLVLPKLKEIGTVDVSEPIREKIHMAPLKGKLYIDYQEDRLTAELTFQYGEEKYSPFDPPQPYSGKVTVRDVEKEYFLLSHIEKVPFKYNGRELYLEDFDEILDFVMEDLPQLSQWLEVFATTRVKGLIYDPIERPSVKVEANERLSLLDVEFQMDGIPEEEIDELLQALVANKKYYRLSSGSFVNLGNEEFQEMKGMLEELELGMGNVKHQTKVPMLKAFQLADHNAFAVKKGKAFRSLLERIMHPEEIETELPEELEPVLRDYQKIGYQWLHSLSHYGFGGILADDMGLGKTLQMITYLVDKKRRGNFEQTLIICPSSLVYNWQKEIERFAPDLTTVVISGTVEERKEAMEEGADQDVLITSYPLIRRDLDAYKDKLFSTLILDEAQYVKNDWTKTAKSVKAIKAKQAFALSGTPIENSLDELYSIFDLVLPGLFKNKTAFKAMEQEKVAKRVRPFVLRRLKKDVLTELPEKMEAVQYTELSDEQKKLYIAQLRLIQTDVKAAVDAKAFQENRMKILAGLTRLRQICCHPALFLKDYEGNSGKMDRLFEYLEEAMASGRRVVLFSQFTQMLGIIQERLKNYGWDYHYIDGSTPSKERIELADRFNAGEKDMFLISLKAGGTGLNLTGGDTVILFDSWWNPAVEEQAADRVYRFGQKKVVQVTKLITTGTIEEKIHKLQEQKRELLDRVIQPGEKMITSLTREDIEELLEMT</sequence>
<feature type="domain" description="Helicase ATP-binding" evidence="2">
    <location>
        <begin position="537"/>
        <end position="698"/>
    </location>
</feature>
<keyword evidence="4" id="KW-0547">Nucleotide-binding</keyword>
<keyword evidence="5" id="KW-1185">Reference proteome</keyword>
<evidence type="ECO:0000313" key="5">
    <source>
        <dbReference type="Proteomes" id="UP001230005"/>
    </source>
</evidence>
<dbReference type="InterPro" id="IPR013663">
    <property type="entry name" value="Helicase_SWF/SNF/SWI_bac"/>
</dbReference>
<dbReference type="PROSITE" id="PS51192">
    <property type="entry name" value="HELICASE_ATP_BIND_1"/>
    <property type="match status" value="1"/>
</dbReference>
<dbReference type="InterPro" id="IPR049730">
    <property type="entry name" value="SNF2/RAD54-like_C"/>
</dbReference>
<dbReference type="GO" id="GO:0004386">
    <property type="term" value="F:helicase activity"/>
    <property type="evidence" value="ECO:0007669"/>
    <property type="project" value="UniProtKB-KW"/>
</dbReference>
<keyword evidence="4" id="KW-0347">Helicase</keyword>
<dbReference type="EMBL" id="JAUSUG010000004">
    <property type="protein sequence ID" value="MDQ0254006.1"/>
    <property type="molecule type" value="Genomic_DNA"/>
</dbReference>
<dbReference type="Pfam" id="PF00176">
    <property type="entry name" value="SNF2-rel_dom"/>
    <property type="match status" value="1"/>
</dbReference>
<dbReference type="InterPro" id="IPR014001">
    <property type="entry name" value="Helicase_ATP-bd"/>
</dbReference>
<dbReference type="SUPFAM" id="SSF52540">
    <property type="entry name" value="P-loop containing nucleoside triphosphate hydrolases"/>
    <property type="match status" value="2"/>
</dbReference>
<evidence type="ECO:0000313" key="4">
    <source>
        <dbReference type="EMBL" id="MDQ0254006.1"/>
    </source>
</evidence>
<dbReference type="PANTHER" id="PTHR10799">
    <property type="entry name" value="SNF2/RAD54 HELICASE FAMILY"/>
    <property type="match status" value="1"/>
</dbReference>
<feature type="domain" description="Helicase C-terminal" evidence="3">
    <location>
        <begin position="808"/>
        <end position="965"/>
    </location>
</feature>
<dbReference type="PROSITE" id="PS51194">
    <property type="entry name" value="HELICASE_CTER"/>
    <property type="match status" value="1"/>
</dbReference>
<dbReference type="InterPro" id="IPR027417">
    <property type="entry name" value="P-loop_NTPase"/>
</dbReference>
<organism evidence="4 5">
    <name type="scientific">Evansella vedderi</name>
    <dbReference type="NCBI Taxonomy" id="38282"/>
    <lineage>
        <taxon>Bacteria</taxon>
        <taxon>Bacillati</taxon>
        <taxon>Bacillota</taxon>
        <taxon>Bacilli</taxon>
        <taxon>Bacillales</taxon>
        <taxon>Bacillaceae</taxon>
        <taxon>Evansella</taxon>
    </lineage>
</organism>
<gene>
    <name evidence="4" type="ORF">J2S74_001379</name>
</gene>
<name>A0ABT9ZTH1_9BACI</name>
<dbReference type="Gene3D" id="3.40.50.300">
    <property type="entry name" value="P-loop containing nucleotide triphosphate hydrolases"/>
    <property type="match status" value="1"/>
</dbReference>
<accession>A0ABT9ZTH1</accession>
<dbReference type="InterPro" id="IPR000330">
    <property type="entry name" value="SNF2_N"/>
</dbReference>
<keyword evidence="4" id="KW-0067">ATP-binding</keyword>
<evidence type="ECO:0000259" key="2">
    <source>
        <dbReference type="PROSITE" id="PS51192"/>
    </source>
</evidence>
<dbReference type="CDD" id="cd18012">
    <property type="entry name" value="DEXQc_arch_SWI2_SNF2"/>
    <property type="match status" value="1"/>
</dbReference>
<dbReference type="RefSeq" id="WP_307323350.1">
    <property type="nucleotide sequence ID" value="NZ_JAUSUG010000004.1"/>
</dbReference>